<evidence type="ECO:0000256" key="3">
    <source>
        <dbReference type="ARBA" id="ARBA00023163"/>
    </source>
</evidence>
<keyword evidence="6" id="KW-1185">Reference proteome</keyword>
<dbReference type="Gene3D" id="3.40.50.2300">
    <property type="match status" value="2"/>
</dbReference>
<protein>
    <submittedName>
        <fullName evidence="5">HTH-type transcriptional repressor PurR</fullName>
    </submittedName>
</protein>
<dbReference type="InterPro" id="IPR028082">
    <property type="entry name" value="Peripla_BP_I"/>
</dbReference>
<dbReference type="PROSITE" id="PS50932">
    <property type="entry name" value="HTH_LACI_2"/>
    <property type="match status" value="1"/>
</dbReference>
<dbReference type="InterPro" id="IPR000843">
    <property type="entry name" value="HTH_LacI"/>
</dbReference>
<dbReference type="AlphaFoldDB" id="A0A391PDB6"/>
<organism evidence="5 6">
    <name type="scientific">Mediterraneibacter butyricigenes</name>
    <dbReference type="NCBI Taxonomy" id="2316025"/>
    <lineage>
        <taxon>Bacteria</taxon>
        <taxon>Bacillati</taxon>
        <taxon>Bacillota</taxon>
        <taxon>Clostridia</taxon>
        <taxon>Lachnospirales</taxon>
        <taxon>Lachnospiraceae</taxon>
        <taxon>Mediterraneibacter</taxon>
    </lineage>
</organism>
<evidence type="ECO:0000259" key="4">
    <source>
        <dbReference type="PROSITE" id="PS50932"/>
    </source>
</evidence>
<accession>A0A391PDB6</accession>
<dbReference type="PANTHER" id="PTHR30146">
    <property type="entry name" value="LACI-RELATED TRANSCRIPTIONAL REPRESSOR"/>
    <property type="match status" value="1"/>
</dbReference>
<dbReference type="SUPFAM" id="SSF53822">
    <property type="entry name" value="Periplasmic binding protein-like I"/>
    <property type="match status" value="1"/>
</dbReference>
<name>A0A391PDB6_9FIRM</name>
<keyword evidence="1" id="KW-0805">Transcription regulation</keyword>
<sequence length="312" mass="35711">MEQRIQKLIEEYHYTPNMLARGLQKSKASVIGILVPDIVNEHFAKIVLELEKEFFQNGYLTMICNTNESPELEKRHLQAMVGQNVSGIVLFSGREEKVDMMGIPTVYVNRRPRNAEESECAVFIESDNENGGYLAASELIEKECDEIYFLTDTLRESSKYSRYQGYRKAILENRISQELEEEYGLILTEDETEEKISPQIELWIEKSGLREKNKIGKHYGIVCATDSEAIAVIDALEKRKIVVPSQVMVTGYDDVRMAKNFRIPLTTVHQPTGKMAREAAKQMLKLIAGEPVKKKNFKVPVELIRRNSTTEN</sequence>
<dbReference type="Pfam" id="PF13377">
    <property type="entry name" value="Peripla_BP_3"/>
    <property type="match status" value="1"/>
</dbReference>
<dbReference type="InterPro" id="IPR046335">
    <property type="entry name" value="LacI/GalR-like_sensor"/>
</dbReference>
<reference evidence="6" key="1">
    <citation type="submission" date="2018-09" db="EMBL/GenBank/DDBJ databases">
        <title>Draft Genome Sequence of Mediterraneibacter sp. KCTC 15684.</title>
        <authorList>
            <person name="Kim J.S."/>
            <person name="Han K.I."/>
            <person name="Suh M.K."/>
            <person name="Lee K.C."/>
            <person name="Eom M.K."/>
            <person name="Lee J.H."/>
            <person name="Park S.H."/>
            <person name="Kang S.W."/>
            <person name="Park J.E."/>
            <person name="Oh B.S."/>
            <person name="Yu S.Y."/>
            <person name="Choi S.H."/>
            <person name="Lee D.H."/>
            <person name="Yoon H."/>
            <person name="Kim B."/>
            <person name="Yang S.J."/>
            <person name="Lee J.S."/>
        </authorList>
    </citation>
    <scope>NUCLEOTIDE SEQUENCE [LARGE SCALE GENOMIC DNA]</scope>
    <source>
        <strain evidence="6">KCTC 15684</strain>
    </source>
</reference>
<keyword evidence="2" id="KW-0238">DNA-binding</keyword>
<feature type="domain" description="HTH lacI-type" evidence="4">
    <location>
        <begin position="1"/>
        <end position="25"/>
    </location>
</feature>
<gene>
    <name evidence="5" type="primary">purR_2</name>
    <name evidence="5" type="ORF">KGMB01110_21390</name>
</gene>
<evidence type="ECO:0000256" key="1">
    <source>
        <dbReference type="ARBA" id="ARBA00023015"/>
    </source>
</evidence>
<dbReference type="PANTHER" id="PTHR30146:SF109">
    <property type="entry name" value="HTH-TYPE TRANSCRIPTIONAL REGULATOR GALS"/>
    <property type="match status" value="1"/>
</dbReference>
<dbReference type="EMBL" id="BHGK01000001">
    <property type="protein sequence ID" value="GCA67703.1"/>
    <property type="molecule type" value="Genomic_DNA"/>
</dbReference>
<dbReference type="GO" id="GO:0003700">
    <property type="term" value="F:DNA-binding transcription factor activity"/>
    <property type="evidence" value="ECO:0007669"/>
    <property type="project" value="TreeGrafter"/>
</dbReference>
<dbReference type="Proteomes" id="UP000265643">
    <property type="component" value="Unassembled WGS sequence"/>
</dbReference>
<evidence type="ECO:0000313" key="5">
    <source>
        <dbReference type="EMBL" id="GCA67703.1"/>
    </source>
</evidence>
<comment type="caution">
    <text evidence="5">The sequence shown here is derived from an EMBL/GenBank/DDBJ whole genome shotgun (WGS) entry which is preliminary data.</text>
</comment>
<dbReference type="GO" id="GO:0000976">
    <property type="term" value="F:transcription cis-regulatory region binding"/>
    <property type="evidence" value="ECO:0007669"/>
    <property type="project" value="TreeGrafter"/>
</dbReference>
<evidence type="ECO:0000256" key="2">
    <source>
        <dbReference type="ARBA" id="ARBA00023125"/>
    </source>
</evidence>
<keyword evidence="3" id="KW-0804">Transcription</keyword>
<evidence type="ECO:0000313" key="6">
    <source>
        <dbReference type="Proteomes" id="UP000265643"/>
    </source>
</evidence>
<proteinExistence type="predicted"/>